<sequence>MTDGHSGRARPGEQPTRSTVTSALLRTLWPLAAVTGLLGLAALAAANSSIGFERIEPPADIVPTLPEPQSAAPAQGQVTAAPETGPTLPDWIPMVGALLCGAVVAVVLGVLVWALVRDLLRRRKGLARSTGRRSVRSATETAEEVVAALDAGLVDLSDSDADPRKAVIACWVRLEQAASAAGVERRPGDTPTELVTRLLGADRPVSADVLAAFAEVYREARYATHTVDERMRAQARSALQRLRTELTTAQGGPVTAGGERSTRSGAEGRFG</sequence>
<gene>
    <name evidence="4" type="ORF">ACFP2T_25030</name>
</gene>
<evidence type="ECO:0000256" key="1">
    <source>
        <dbReference type="SAM" id="MobiDB-lite"/>
    </source>
</evidence>
<name>A0ABW1KF31_9ACTN</name>
<organism evidence="4 5">
    <name type="scientific">Plantactinospora solaniradicis</name>
    <dbReference type="NCBI Taxonomy" id="1723736"/>
    <lineage>
        <taxon>Bacteria</taxon>
        <taxon>Bacillati</taxon>
        <taxon>Actinomycetota</taxon>
        <taxon>Actinomycetes</taxon>
        <taxon>Micromonosporales</taxon>
        <taxon>Micromonosporaceae</taxon>
        <taxon>Plantactinospora</taxon>
    </lineage>
</organism>
<feature type="region of interest" description="Disordered" evidence="1">
    <location>
        <begin position="244"/>
        <end position="271"/>
    </location>
</feature>
<dbReference type="InterPro" id="IPR025403">
    <property type="entry name" value="TgpA-like_C"/>
</dbReference>
<keyword evidence="5" id="KW-1185">Reference proteome</keyword>
<feature type="transmembrane region" description="Helical" evidence="2">
    <location>
        <begin position="91"/>
        <end position="116"/>
    </location>
</feature>
<comment type="caution">
    <text evidence="4">The sequence shown here is derived from an EMBL/GenBank/DDBJ whole genome shotgun (WGS) entry which is preliminary data.</text>
</comment>
<reference evidence="5" key="1">
    <citation type="journal article" date="2019" name="Int. J. Syst. Evol. Microbiol.">
        <title>The Global Catalogue of Microorganisms (GCM) 10K type strain sequencing project: providing services to taxonomists for standard genome sequencing and annotation.</title>
        <authorList>
            <consortium name="The Broad Institute Genomics Platform"/>
            <consortium name="The Broad Institute Genome Sequencing Center for Infectious Disease"/>
            <person name="Wu L."/>
            <person name="Ma J."/>
        </authorList>
    </citation>
    <scope>NUCLEOTIDE SEQUENCE [LARGE SCALE GENOMIC DNA]</scope>
    <source>
        <strain evidence="5">ZS-35-S2</strain>
    </source>
</reference>
<evidence type="ECO:0000313" key="4">
    <source>
        <dbReference type="EMBL" id="MFC6019459.1"/>
    </source>
</evidence>
<dbReference type="Proteomes" id="UP001596203">
    <property type="component" value="Unassembled WGS sequence"/>
</dbReference>
<dbReference type="EMBL" id="JBHSPR010000020">
    <property type="protein sequence ID" value="MFC6019459.1"/>
    <property type="molecule type" value="Genomic_DNA"/>
</dbReference>
<feature type="domain" description="Protein-glutamine gamma-glutamyltransferase-like C-terminal" evidence="3">
    <location>
        <begin position="170"/>
        <end position="240"/>
    </location>
</feature>
<dbReference type="RefSeq" id="WP_377425409.1">
    <property type="nucleotide sequence ID" value="NZ_JBHSPR010000020.1"/>
</dbReference>
<keyword evidence="2" id="KW-0472">Membrane</keyword>
<accession>A0ABW1KF31</accession>
<keyword evidence="2" id="KW-0812">Transmembrane</keyword>
<feature type="transmembrane region" description="Helical" evidence="2">
    <location>
        <begin position="27"/>
        <end position="46"/>
    </location>
</feature>
<evidence type="ECO:0000259" key="3">
    <source>
        <dbReference type="Pfam" id="PF13559"/>
    </source>
</evidence>
<evidence type="ECO:0000256" key="2">
    <source>
        <dbReference type="SAM" id="Phobius"/>
    </source>
</evidence>
<keyword evidence="2" id="KW-1133">Transmembrane helix</keyword>
<proteinExistence type="predicted"/>
<dbReference type="Pfam" id="PF13559">
    <property type="entry name" value="DUF4129"/>
    <property type="match status" value="1"/>
</dbReference>
<protein>
    <submittedName>
        <fullName evidence="4">DUF4129 domain-containing protein</fullName>
    </submittedName>
</protein>
<evidence type="ECO:0000313" key="5">
    <source>
        <dbReference type="Proteomes" id="UP001596203"/>
    </source>
</evidence>